<dbReference type="Pfam" id="PF20256">
    <property type="entry name" value="MoCoBD_2"/>
    <property type="match status" value="1"/>
</dbReference>
<evidence type="ECO:0000259" key="4">
    <source>
        <dbReference type="SMART" id="SM01008"/>
    </source>
</evidence>
<evidence type="ECO:0000256" key="3">
    <source>
        <dbReference type="SAM" id="MobiDB-lite"/>
    </source>
</evidence>
<dbReference type="InterPro" id="IPR016208">
    <property type="entry name" value="Ald_Oxase/xanthine_DH-like"/>
</dbReference>
<dbReference type="Pfam" id="PF02738">
    <property type="entry name" value="MoCoBD_1"/>
    <property type="match status" value="1"/>
</dbReference>
<feature type="domain" description="Aldehyde oxidase/xanthine dehydrogenase a/b hammerhead" evidence="4">
    <location>
        <begin position="31"/>
        <end position="146"/>
    </location>
</feature>
<dbReference type="SMART" id="SM01008">
    <property type="entry name" value="Ald_Xan_dh_C"/>
    <property type="match status" value="1"/>
</dbReference>
<dbReference type="Gene3D" id="3.30.365.10">
    <property type="entry name" value="Aldehyde oxidase/xanthine dehydrogenase, molybdopterin binding domain"/>
    <property type="match status" value="4"/>
</dbReference>
<protein>
    <submittedName>
        <fullName evidence="5">Molybdopterin-dependent oxidoreductase</fullName>
    </submittedName>
</protein>
<name>A0ABP5DDE5_9MICO</name>
<gene>
    <name evidence="5" type="ORF">GCM10009817_16720</name>
</gene>
<dbReference type="PANTHER" id="PTHR11908:SF132">
    <property type="entry name" value="ALDEHYDE OXIDASE 1-RELATED"/>
    <property type="match status" value="1"/>
</dbReference>
<organism evidence="5 6">
    <name type="scientific">Terrabacter lapilli</name>
    <dbReference type="NCBI Taxonomy" id="436231"/>
    <lineage>
        <taxon>Bacteria</taxon>
        <taxon>Bacillati</taxon>
        <taxon>Actinomycetota</taxon>
        <taxon>Actinomycetes</taxon>
        <taxon>Micrococcales</taxon>
        <taxon>Intrasporangiaceae</taxon>
        <taxon>Terrabacter</taxon>
    </lineage>
</organism>
<dbReference type="Gene3D" id="3.90.1170.50">
    <property type="entry name" value="Aldehyde oxidase/xanthine dehydrogenase, a/b hammerhead"/>
    <property type="match status" value="1"/>
</dbReference>
<dbReference type="InterPro" id="IPR046867">
    <property type="entry name" value="AldOxase/xan_DH_MoCoBD2"/>
</dbReference>
<dbReference type="Proteomes" id="UP001500013">
    <property type="component" value="Unassembled WGS sequence"/>
</dbReference>
<evidence type="ECO:0000256" key="1">
    <source>
        <dbReference type="ARBA" id="ARBA00022505"/>
    </source>
</evidence>
<dbReference type="PANTHER" id="PTHR11908">
    <property type="entry name" value="XANTHINE DEHYDROGENASE"/>
    <property type="match status" value="1"/>
</dbReference>
<accession>A0ABP5DDE5</accession>
<feature type="compositionally biased region" description="Basic and acidic residues" evidence="3">
    <location>
        <begin position="802"/>
        <end position="813"/>
    </location>
</feature>
<comment type="caution">
    <text evidence="5">The sequence shown here is derived from an EMBL/GenBank/DDBJ whole genome shotgun (WGS) entry which is preliminary data.</text>
</comment>
<feature type="compositionally biased region" description="Polar residues" evidence="3">
    <location>
        <begin position="839"/>
        <end position="849"/>
    </location>
</feature>
<dbReference type="Pfam" id="PF01315">
    <property type="entry name" value="Ald_Xan_dh_C"/>
    <property type="match status" value="1"/>
</dbReference>
<dbReference type="SUPFAM" id="SSF56003">
    <property type="entry name" value="Molybdenum cofactor-binding domain"/>
    <property type="match status" value="1"/>
</dbReference>
<dbReference type="SUPFAM" id="SSF54665">
    <property type="entry name" value="CO dehydrogenase molybdoprotein N-domain-like"/>
    <property type="match status" value="1"/>
</dbReference>
<feature type="region of interest" description="Disordered" evidence="3">
    <location>
        <begin position="1"/>
        <end position="25"/>
    </location>
</feature>
<proteinExistence type="predicted"/>
<dbReference type="InterPro" id="IPR036856">
    <property type="entry name" value="Ald_Oxase/Xan_DH_a/b_sf"/>
</dbReference>
<dbReference type="InterPro" id="IPR008274">
    <property type="entry name" value="AldOxase/xan_DH_MoCoBD1"/>
</dbReference>
<keyword evidence="2" id="KW-0560">Oxidoreductase</keyword>
<evidence type="ECO:0000256" key="2">
    <source>
        <dbReference type="ARBA" id="ARBA00023002"/>
    </source>
</evidence>
<sequence length="849" mass="90726">MTITEDRPAESGPAGEIGKARTRKEDQRLITGRTRWTDNIQLPGMLHLAMVRSPFAHATITNIDVEEARKSPGVVGVFTGRDVADGQGLIANAWPLNGEQKTPNHLPVAVDRVACAGEIVAVVAARSAAEARDAAELVDVDYDELPAVLDLKQAATDEVLAHPDLGTNTSAVWTLDSAAQGSGTDVEQEIAKARENGIVLEREYRQQRLIPAFMEPRSTVCDPTGEQLTVWTSTQVPHILRFLLAATTGMPESKIRIIAPDVGGGFGGKLQTTPEEFATIAVARRLGKPCKYTETRSESILSGHHGRDQIQKLTLAADRDGKVTGLKVELLADLGAYVGVVGGGVPVLGAWMFNSIYKFDAYHFTVRTLLTNKTWVDAYRGAGRPEATYAIERLMDELAVEVGVDPLEIREKNWIKHEEFPFTTVAGMTYDSGNYEAATAKAKELFGYDELRAEQKRRRESNDPVQLGIGISTFTEMCGLAPSRILGSLNYGAGGWESASIRMLATGKVEVITGVSPHGQGHETAWSQIVADRLGVPFEDVEVLHGDTQIAHRGMDTYGSRSLVVGAEAVVRAADKVIDKAKPIAAHLLEASVEDIEFTGGRFGVKGTDKGISMGEVAMASWTGHNLPDGAEPSIDADATFDPENFSFPHGTHLCAIEVDTETGGTKMRKYVCVDDIGTIINPLIVEGQVHGGLVQGIAQALWEGAEYDDQGTLVTGSFVDYTLPTSADTISFVTDHTTSPATYTKLGTKGVGEAGAIASTPAVVNAIVDALRPFGVDDVVMPCTPERVWKAIQAGHPVTTEGERDAQAHFDEATPNQDPGAGTPESTSSWSADADSGDTGSASEGSRS</sequence>
<evidence type="ECO:0000313" key="6">
    <source>
        <dbReference type="Proteomes" id="UP001500013"/>
    </source>
</evidence>
<dbReference type="RefSeq" id="WP_344060438.1">
    <property type="nucleotide sequence ID" value="NZ_BAAAPU010000007.1"/>
</dbReference>
<keyword evidence="1" id="KW-0500">Molybdenum</keyword>
<keyword evidence="6" id="KW-1185">Reference proteome</keyword>
<feature type="region of interest" description="Disordered" evidence="3">
    <location>
        <begin position="801"/>
        <end position="849"/>
    </location>
</feature>
<evidence type="ECO:0000313" key="5">
    <source>
        <dbReference type="EMBL" id="GAA1977038.1"/>
    </source>
</evidence>
<reference evidence="6" key="1">
    <citation type="journal article" date="2019" name="Int. J. Syst. Evol. Microbiol.">
        <title>The Global Catalogue of Microorganisms (GCM) 10K type strain sequencing project: providing services to taxonomists for standard genome sequencing and annotation.</title>
        <authorList>
            <consortium name="The Broad Institute Genomics Platform"/>
            <consortium name="The Broad Institute Genome Sequencing Center for Infectious Disease"/>
            <person name="Wu L."/>
            <person name="Ma J."/>
        </authorList>
    </citation>
    <scope>NUCLEOTIDE SEQUENCE [LARGE SCALE GENOMIC DNA]</scope>
    <source>
        <strain evidence="6">JCM 15628</strain>
    </source>
</reference>
<dbReference type="InterPro" id="IPR037165">
    <property type="entry name" value="AldOxase/xan_DH_Mopterin-bd_sf"/>
</dbReference>
<dbReference type="InterPro" id="IPR000674">
    <property type="entry name" value="Ald_Oxase/Xan_DH_a/b"/>
</dbReference>
<dbReference type="EMBL" id="BAAAPU010000007">
    <property type="protein sequence ID" value="GAA1977038.1"/>
    <property type="molecule type" value="Genomic_DNA"/>
</dbReference>